<proteinExistence type="predicted"/>
<sequence>MLGTRVSYDNYRVNPPNSVPPCAIDNLTVTLINTINSSKSEIFKRPYLTNRKKLPFLFFFFFFTIRNFFSTKNYLEKEMRIKGVVSLNFRLNPDRYSWRRATIAPLCSTACIFKSTERRGRAGVTVHLTRALLIGARARACILIPRVRISVYFRRPSRISLVGSLLARERKIERNLS</sequence>
<dbReference type="Proteomes" id="UP001430953">
    <property type="component" value="Unassembled WGS sequence"/>
</dbReference>
<evidence type="ECO:0000313" key="2">
    <source>
        <dbReference type="EMBL" id="KAL0099816.1"/>
    </source>
</evidence>
<protein>
    <submittedName>
        <fullName evidence="2">Uncharacterized protein</fullName>
    </submittedName>
</protein>
<keyword evidence="3" id="KW-1185">Reference proteome</keyword>
<evidence type="ECO:0000313" key="3">
    <source>
        <dbReference type="Proteomes" id="UP001430953"/>
    </source>
</evidence>
<keyword evidence="1" id="KW-0812">Transmembrane</keyword>
<keyword evidence="1" id="KW-0472">Membrane</keyword>
<keyword evidence="1" id="KW-1133">Transmembrane helix</keyword>
<dbReference type="AlphaFoldDB" id="A0AAW2E819"/>
<feature type="transmembrane region" description="Helical" evidence="1">
    <location>
        <begin position="53"/>
        <end position="69"/>
    </location>
</feature>
<reference evidence="2 3" key="1">
    <citation type="submission" date="2023-03" db="EMBL/GenBank/DDBJ databases">
        <title>High recombination rates correlate with genetic variation in Cardiocondyla obscurior ants.</title>
        <authorList>
            <person name="Errbii M."/>
        </authorList>
    </citation>
    <scope>NUCLEOTIDE SEQUENCE [LARGE SCALE GENOMIC DNA]</scope>
    <source>
        <strain evidence="2">Alpha-2009</strain>
        <tissue evidence="2">Whole body</tissue>
    </source>
</reference>
<dbReference type="EMBL" id="JADYXP020000027">
    <property type="protein sequence ID" value="KAL0099816.1"/>
    <property type="molecule type" value="Genomic_DNA"/>
</dbReference>
<name>A0AAW2E819_9HYME</name>
<comment type="caution">
    <text evidence="2">The sequence shown here is derived from an EMBL/GenBank/DDBJ whole genome shotgun (WGS) entry which is preliminary data.</text>
</comment>
<evidence type="ECO:0000256" key="1">
    <source>
        <dbReference type="SAM" id="Phobius"/>
    </source>
</evidence>
<organism evidence="2 3">
    <name type="scientific">Cardiocondyla obscurior</name>
    <dbReference type="NCBI Taxonomy" id="286306"/>
    <lineage>
        <taxon>Eukaryota</taxon>
        <taxon>Metazoa</taxon>
        <taxon>Ecdysozoa</taxon>
        <taxon>Arthropoda</taxon>
        <taxon>Hexapoda</taxon>
        <taxon>Insecta</taxon>
        <taxon>Pterygota</taxon>
        <taxon>Neoptera</taxon>
        <taxon>Endopterygota</taxon>
        <taxon>Hymenoptera</taxon>
        <taxon>Apocrita</taxon>
        <taxon>Aculeata</taxon>
        <taxon>Formicoidea</taxon>
        <taxon>Formicidae</taxon>
        <taxon>Myrmicinae</taxon>
        <taxon>Cardiocondyla</taxon>
    </lineage>
</organism>
<accession>A0AAW2E819</accession>
<gene>
    <name evidence="2" type="ORF">PUN28_019908</name>
</gene>